<dbReference type="EMBL" id="CP036261">
    <property type="protein sequence ID" value="QDS86611.1"/>
    <property type="molecule type" value="Genomic_DNA"/>
</dbReference>
<sequence length="185" mass="20869" precursor="true">MQASRKLLLASIIVGMATTATADWDSFWHHKKVAMHNCKIDYLRNQSWPQPFLEHDAYKVRGPFETMANNGWRLHNTLSHEVFRPDDSILTAVGRNRVQWIATQTPANHRHIYVLQAATPEDTQRRVASVEEALAGLATVGVPPQVYVTAKVPTMASGEWNAQLSRKRREQMVAPKLQSDNTGTN</sequence>
<proteinExistence type="predicted"/>
<dbReference type="KEGG" id="ruv:EC9_07840"/>
<keyword evidence="4" id="KW-1185">Reference proteome</keyword>
<feature type="signal peptide" evidence="2">
    <location>
        <begin position="1"/>
        <end position="22"/>
    </location>
</feature>
<dbReference type="RefSeq" id="WP_145342470.1">
    <property type="nucleotide sequence ID" value="NZ_CP036261.1"/>
</dbReference>
<dbReference type="Proteomes" id="UP000319557">
    <property type="component" value="Chromosome"/>
</dbReference>
<reference evidence="3 4" key="1">
    <citation type="submission" date="2019-02" db="EMBL/GenBank/DDBJ databases">
        <title>Deep-cultivation of Planctomycetes and their phenomic and genomic characterization uncovers novel biology.</title>
        <authorList>
            <person name="Wiegand S."/>
            <person name="Jogler M."/>
            <person name="Boedeker C."/>
            <person name="Pinto D."/>
            <person name="Vollmers J."/>
            <person name="Rivas-Marin E."/>
            <person name="Kohn T."/>
            <person name="Peeters S.H."/>
            <person name="Heuer A."/>
            <person name="Rast P."/>
            <person name="Oberbeckmann S."/>
            <person name="Bunk B."/>
            <person name="Jeske O."/>
            <person name="Meyerdierks A."/>
            <person name="Storesund J.E."/>
            <person name="Kallscheuer N."/>
            <person name="Luecker S."/>
            <person name="Lage O.M."/>
            <person name="Pohl T."/>
            <person name="Merkel B.J."/>
            <person name="Hornburger P."/>
            <person name="Mueller R.-W."/>
            <person name="Bruemmer F."/>
            <person name="Labrenz M."/>
            <person name="Spormann A.M."/>
            <person name="Op den Camp H."/>
            <person name="Overmann J."/>
            <person name="Amann R."/>
            <person name="Jetten M.S.M."/>
            <person name="Mascher T."/>
            <person name="Medema M.H."/>
            <person name="Devos D.P."/>
            <person name="Kaster A.-K."/>
            <person name="Ovreas L."/>
            <person name="Rohde M."/>
            <person name="Galperin M.Y."/>
            <person name="Jogler C."/>
        </authorList>
    </citation>
    <scope>NUCLEOTIDE SEQUENCE [LARGE SCALE GENOMIC DNA]</scope>
    <source>
        <strain evidence="3 4">EC9</strain>
    </source>
</reference>
<gene>
    <name evidence="3" type="ORF">EC9_07840</name>
</gene>
<organism evidence="3 4">
    <name type="scientific">Rosistilla ulvae</name>
    <dbReference type="NCBI Taxonomy" id="1930277"/>
    <lineage>
        <taxon>Bacteria</taxon>
        <taxon>Pseudomonadati</taxon>
        <taxon>Planctomycetota</taxon>
        <taxon>Planctomycetia</taxon>
        <taxon>Pirellulales</taxon>
        <taxon>Pirellulaceae</taxon>
        <taxon>Rosistilla</taxon>
    </lineage>
</organism>
<evidence type="ECO:0000256" key="2">
    <source>
        <dbReference type="SAM" id="SignalP"/>
    </source>
</evidence>
<feature type="chain" id="PRO_5021710609" evidence="2">
    <location>
        <begin position="23"/>
        <end position="185"/>
    </location>
</feature>
<evidence type="ECO:0000313" key="3">
    <source>
        <dbReference type="EMBL" id="QDS86611.1"/>
    </source>
</evidence>
<accession>A0A517LVG2</accession>
<dbReference type="OrthoDB" id="213409at2"/>
<feature type="region of interest" description="Disordered" evidence="1">
    <location>
        <begin position="162"/>
        <end position="185"/>
    </location>
</feature>
<evidence type="ECO:0000256" key="1">
    <source>
        <dbReference type="SAM" id="MobiDB-lite"/>
    </source>
</evidence>
<protein>
    <submittedName>
        <fullName evidence="3">Uncharacterized protein</fullName>
    </submittedName>
</protein>
<keyword evidence="2" id="KW-0732">Signal</keyword>
<evidence type="ECO:0000313" key="4">
    <source>
        <dbReference type="Proteomes" id="UP000319557"/>
    </source>
</evidence>
<dbReference type="AlphaFoldDB" id="A0A517LVG2"/>
<name>A0A517LVG2_9BACT</name>